<feature type="region of interest" description="Disordered" evidence="1">
    <location>
        <begin position="101"/>
        <end position="148"/>
    </location>
</feature>
<feature type="compositionally biased region" description="Low complexity" evidence="1">
    <location>
        <begin position="120"/>
        <end position="130"/>
    </location>
</feature>
<proteinExistence type="predicted"/>
<dbReference type="AlphaFoldDB" id="A0A1M6QST7"/>
<accession>A0A1M6QST7</accession>
<organism evidence="2 3">
    <name type="scientific">Nocardiopsis flavescens</name>
    <dbReference type="NCBI Taxonomy" id="758803"/>
    <lineage>
        <taxon>Bacteria</taxon>
        <taxon>Bacillati</taxon>
        <taxon>Actinomycetota</taxon>
        <taxon>Actinomycetes</taxon>
        <taxon>Streptosporangiales</taxon>
        <taxon>Nocardiopsidaceae</taxon>
        <taxon>Nocardiopsis</taxon>
    </lineage>
</organism>
<dbReference type="EMBL" id="FQZK01000016">
    <property type="protein sequence ID" value="SHK23087.1"/>
    <property type="molecule type" value="Genomic_DNA"/>
</dbReference>
<name>A0A1M6QST7_9ACTN</name>
<gene>
    <name evidence="2" type="ORF">SAMN05421803_1164</name>
</gene>
<evidence type="ECO:0000313" key="2">
    <source>
        <dbReference type="EMBL" id="SHK23087.1"/>
    </source>
</evidence>
<keyword evidence="3" id="KW-1185">Reference proteome</keyword>
<evidence type="ECO:0000313" key="3">
    <source>
        <dbReference type="Proteomes" id="UP000184452"/>
    </source>
</evidence>
<feature type="region of interest" description="Disordered" evidence="1">
    <location>
        <begin position="1"/>
        <end position="44"/>
    </location>
</feature>
<feature type="region of interest" description="Disordered" evidence="1">
    <location>
        <begin position="249"/>
        <end position="292"/>
    </location>
</feature>
<feature type="compositionally biased region" description="Polar residues" evidence="1">
    <location>
        <begin position="261"/>
        <end position="271"/>
    </location>
</feature>
<dbReference type="Proteomes" id="UP000184452">
    <property type="component" value="Unassembled WGS sequence"/>
</dbReference>
<sequence>MEASRTVTRGEGRSVVAPDQDLWSPRRPPLGKVQTGGAGSAPTMQRAADHQVGALGARPGWWGCAFRGRVRARPAPPHHVKTEEGSACTAAVAPDLAWNTNHRRSNQRPSALPHHDGSRPRACAAPTPARWSEQAPAASTPCGPDGSDTLRLWLGAPGGWTTAGGVPGRYARPSPPCVRGGRYALPKPAGVGVSINAHRLCLGSQDRARFTPYGIGRAWVGSTFGPLAAPTALCRGHSSRLKGWAGIASLDPAPDDTPTTSDVRPTCSTENLPPADCAGARSTLRWPPAPSG</sequence>
<evidence type="ECO:0000256" key="1">
    <source>
        <dbReference type="SAM" id="MobiDB-lite"/>
    </source>
</evidence>
<reference evidence="2 3" key="1">
    <citation type="submission" date="2016-11" db="EMBL/GenBank/DDBJ databases">
        <authorList>
            <person name="Jaros S."/>
            <person name="Januszkiewicz K."/>
            <person name="Wedrychowicz H."/>
        </authorList>
    </citation>
    <scope>NUCLEOTIDE SEQUENCE [LARGE SCALE GENOMIC DNA]</scope>
    <source>
        <strain evidence="2 3">CGMCC 4.5723</strain>
    </source>
</reference>
<protein>
    <submittedName>
        <fullName evidence="2">Uncharacterized protein</fullName>
    </submittedName>
</protein>